<dbReference type="Gene3D" id="1.10.10.10">
    <property type="entry name" value="Winged helix-like DNA-binding domain superfamily/Winged helix DNA-binding domain"/>
    <property type="match status" value="1"/>
</dbReference>
<evidence type="ECO:0000256" key="3">
    <source>
        <dbReference type="ARBA" id="ARBA00023163"/>
    </source>
</evidence>
<dbReference type="Pfam" id="PF00392">
    <property type="entry name" value="GntR"/>
    <property type="match status" value="1"/>
</dbReference>
<dbReference type="SUPFAM" id="SSF46785">
    <property type="entry name" value="Winged helix' DNA-binding domain"/>
    <property type="match status" value="1"/>
</dbReference>
<dbReference type="CDD" id="cd07377">
    <property type="entry name" value="WHTH_GntR"/>
    <property type="match status" value="1"/>
</dbReference>
<dbReference type="GO" id="GO:0003700">
    <property type="term" value="F:DNA-binding transcription factor activity"/>
    <property type="evidence" value="ECO:0007669"/>
    <property type="project" value="InterPro"/>
</dbReference>
<dbReference type="Gene3D" id="1.20.120.530">
    <property type="entry name" value="GntR ligand-binding domain-like"/>
    <property type="match status" value="1"/>
</dbReference>
<dbReference type="InterPro" id="IPR036390">
    <property type="entry name" value="WH_DNA-bd_sf"/>
</dbReference>
<dbReference type="PANTHER" id="PTHR43537:SF5">
    <property type="entry name" value="UXU OPERON TRANSCRIPTIONAL REGULATOR"/>
    <property type="match status" value="1"/>
</dbReference>
<name>A0A2S2CYJ2_9PROT</name>
<keyword evidence="3" id="KW-0804">Transcription</keyword>
<keyword evidence="6" id="KW-0614">Plasmid</keyword>
<organism evidence="6 7">
    <name type="scientific">Azospirillum thermophilum</name>
    <dbReference type="NCBI Taxonomy" id="2202148"/>
    <lineage>
        <taxon>Bacteria</taxon>
        <taxon>Pseudomonadati</taxon>
        <taxon>Pseudomonadota</taxon>
        <taxon>Alphaproteobacteria</taxon>
        <taxon>Rhodospirillales</taxon>
        <taxon>Azospirillaceae</taxon>
        <taxon>Azospirillum</taxon>
    </lineage>
</organism>
<dbReference type="SUPFAM" id="SSF48008">
    <property type="entry name" value="GntR ligand-binding domain-like"/>
    <property type="match status" value="1"/>
</dbReference>
<dbReference type="InterPro" id="IPR011711">
    <property type="entry name" value="GntR_C"/>
</dbReference>
<dbReference type="SMART" id="SM00345">
    <property type="entry name" value="HTH_GNTR"/>
    <property type="match status" value="1"/>
</dbReference>
<feature type="domain" description="HTH gntR-type" evidence="5">
    <location>
        <begin position="36"/>
        <end position="103"/>
    </location>
</feature>
<dbReference type="InterPro" id="IPR008920">
    <property type="entry name" value="TF_FadR/GntR_C"/>
</dbReference>
<protein>
    <submittedName>
        <fullName evidence="6">GntR family transcriptional regulator</fullName>
    </submittedName>
</protein>
<dbReference type="PRINTS" id="PR00035">
    <property type="entry name" value="HTHGNTR"/>
</dbReference>
<keyword evidence="1" id="KW-0805">Transcription regulation</keyword>
<geneLocation type="plasmid" evidence="6 7">
    <name>unnamed2</name>
</geneLocation>
<evidence type="ECO:0000256" key="2">
    <source>
        <dbReference type="ARBA" id="ARBA00023125"/>
    </source>
</evidence>
<evidence type="ECO:0000259" key="5">
    <source>
        <dbReference type="PROSITE" id="PS50949"/>
    </source>
</evidence>
<dbReference type="OrthoDB" id="9788098at2"/>
<evidence type="ECO:0000313" key="7">
    <source>
        <dbReference type="Proteomes" id="UP000245629"/>
    </source>
</evidence>
<accession>A0A2S2CYJ2</accession>
<evidence type="ECO:0000313" key="6">
    <source>
        <dbReference type="EMBL" id="AWK89582.1"/>
    </source>
</evidence>
<evidence type="ECO:0000256" key="4">
    <source>
        <dbReference type="SAM" id="MobiDB-lite"/>
    </source>
</evidence>
<dbReference type="InterPro" id="IPR000524">
    <property type="entry name" value="Tscrpt_reg_HTH_GntR"/>
</dbReference>
<dbReference type="SMART" id="SM00895">
    <property type="entry name" value="FCD"/>
    <property type="match status" value="1"/>
</dbReference>
<dbReference type="Pfam" id="PF07729">
    <property type="entry name" value="FCD"/>
    <property type="match status" value="1"/>
</dbReference>
<dbReference type="KEGG" id="azz:DEW08_26615"/>
<feature type="region of interest" description="Disordered" evidence="4">
    <location>
        <begin position="1"/>
        <end position="31"/>
    </location>
</feature>
<evidence type="ECO:0000256" key="1">
    <source>
        <dbReference type="ARBA" id="ARBA00023015"/>
    </source>
</evidence>
<reference evidence="7" key="1">
    <citation type="submission" date="2018-05" db="EMBL/GenBank/DDBJ databases">
        <title>Azospirillum thermophila sp. nov., a novel isolated from hot spring.</title>
        <authorList>
            <person name="Zhao Z."/>
        </authorList>
    </citation>
    <scope>NUCLEOTIDE SEQUENCE [LARGE SCALE GENOMIC DNA]</scope>
    <source>
        <strain evidence="7">CFH 70021</strain>
        <plasmid evidence="7">unnamed2</plasmid>
    </source>
</reference>
<proteinExistence type="predicted"/>
<keyword evidence="2" id="KW-0238">DNA-binding</keyword>
<dbReference type="AlphaFoldDB" id="A0A2S2CYJ2"/>
<dbReference type="PROSITE" id="PS50949">
    <property type="entry name" value="HTH_GNTR"/>
    <property type="match status" value="1"/>
</dbReference>
<dbReference type="InterPro" id="IPR036388">
    <property type="entry name" value="WH-like_DNA-bd_sf"/>
</dbReference>
<dbReference type="PANTHER" id="PTHR43537">
    <property type="entry name" value="TRANSCRIPTIONAL REGULATOR, GNTR FAMILY"/>
    <property type="match status" value="1"/>
</dbReference>
<sequence length="260" mass="28730">MARTGRQMLGGNEAVKDRRVRRKTMKADARPVQRTTTISATIYRDLREDILTLRRAPGSPIAEKAIAETYGVSRTPVREAMLKLADEGLVEIYPQSGTFVGRIPIGALPEAITIRRVLEEAVVRYAAERATRSQVALLRACLERQHECDAAGDREGFHKADEEFHALLAEISGYPGFWSIIDQVKVQVDRYRRLTLPLAGRVGAAIAEHEAIVEAIASRDPARAVETLKAHLEHLEVSIAEARAANPEYFTVPGSADARI</sequence>
<dbReference type="Proteomes" id="UP000245629">
    <property type="component" value="Plasmid unnamed2"/>
</dbReference>
<keyword evidence="7" id="KW-1185">Reference proteome</keyword>
<gene>
    <name evidence="6" type="ORF">DEW08_26615</name>
</gene>
<dbReference type="EMBL" id="CP029357">
    <property type="protein sequence ID" value="AWK89582.1"/>
    <property type="molecule type" value="Genomic_DNA"/>
</dbReference>
<dbReference type="GO" id="GO:0003677">
    <property type="term" value="F:DNA binding"/>
    <property type="evidence" value="ECO:0007669"/>
    <property type="project" value="UniProtKB-KW"/>
</dbReference>